<dbReference type="PANTHER" id="PTHR35011:SF2">
    <property type="entry name" value="2,3-DIKETO-L-GULONATE TRAP TRANSPORTER SMALL PERMEASE PROTEIN YIAM"/>
    <property type="match status" value="1"/>
</dbReference>
<keyword evidence="12" id="KW-1185">Reference proteome</keyword>
<reference evidence="11" key="1">
    <citation type="submission" date="2020-12" db="EMBL/GenBank/DDBJ databases">
        <title>Taurinivorans muris gen. nov., sp. nov., fundamental and realized metabolic niche of a ubiquitous sulfidogenic bacterium in the murine intestine.</title>
        <authorList>
            <person name="Ye H."/>
            <person name="Hanson B.T."/>
            <person name="Loy A."/>
        </authorList>
    </citation>
    <scope>NUCLEOTIDE SEQUENCE</scope>
    <source>
        <strain evidence="11">LT0009</strain>
    </source>
</reference>
<protein>
    <submittedName>
        <fullName evidence="11">TRAP transporter small permease</fullName>
    </submittedName>
</protein>
<evidence type="ECO:0000256" key="3">
    <source>
        <dbReference type="ARBA" id="ARBA00022475"/>
    </source>
</evidence>
<dbReference type="EMBL" id="CP065938">
    <property type="protein sequence ID" value="UWX05430.1"/>
    <property type="molecule type" value="Genomic_DNA"/>
</dbReference>
<feature type="transmembrane region" description="Helical" evidence="9">
    <location>
        <begin position="12"/>
        <end position="34"/>
    </location>
</feature>
<evidence type="ECO:0000313" key="12">
    <source>
        <dbReference type="Proteomes" id="UP001058120"/>
    </source>
</evidence>
<comment type="subcellular location">
    <subcellularLocation>
        <location evidence="1">Cell inner membrane</location>
        <topology evidence="1">Multi-pass membrane protein</topology>
    </subcellularLocation>
</comment>
<sequence length="157" mass="17919">MLKLFDKIDENLSAIFLGAMTVITVIQIVFRYFISYSLSWPEELGRYLFIAAVYIGASYAEKENKHLAITILRTNAGKLCAKYVPVLAQIVDLLFCVIMTWWGMIMTQFVYHSNQLAPAILVPMYVIYAVLPFGMGLMAIRAFVNLIKFIQTARNDF</sequence>
<keyword evidence="2" id="KW-0813">Transport</keyword>
<keyword evidence="7 9" id="KW-0472">Membrane</keyword>
<evidence type="ECO:0000256" key="2">
    <source>
        <dbReference type="ARBA" id="ARBA00022448"/>
    </source>
</evidence>
<evidence type="ECO:0000313" key="11">
    <source>
        <dbReference type="EMBL" id="UWX05430.1"/>
    </source>
</evidence>
<evidence type="ECO:0000256" key="4">
    <source>
        <dbReference type="ARBA" id="ARBA00022519"/>
    </source>
</evidence>
<keyword evidence="4" id="KW-0997">Cell inner membrane</keyword>
<evidence type="ECO:0000256" key="7">
    <source>
        <dbReference type="ARBA" id="ARBA00023136"/>
    </source>
</evidence>
<evidence type="ECO:0000256" key="9">
    <source>
        <dbReference type="SAM" id="Phobius"/>
    </source>
</evidence>
<evidence type="ECO:0000256" key="8">
    <source>
        <dbReference type="ARBA" id="ARBA00038436"/>
    </source>
</evidence>
<dbReference type="PANTHER" id="PTHR35011">
    <property type="entry name" value="2,3-DIKETO-L-GULONATE TRAP TRANSPORTER SMALL PERMEASE PROTEIN YIAM"/>
    <property type="match status" value="1"/>
</dbReference>
<keyword evidence="5 9" id="KW-0812">Transmembrane</keyword>
<feature type="transmembrane region" description="Helical" evidence="9">
    <location>
        <begin position="125"/>
        <end position="144"/>
    </location>
</feature>
<proteinExistence type="inferred from homology"/>
<dbReference type="Proteomes" id="UP001058120">
    <property type="component" value="Chromosome"/>
</dbReference>
<organism evidence="11 12">
    <name type="scientific">Taurinivorans muris</name>
    <dbReference type="NCBI Taxonomy" id="2787751"/>
    <lineage>
        <taxon>Bacteria</taxon>
        <taxon>Pseudomonadati</taxon>
        <taxon>Thermodesulfobacteriota</taxon>
        <taxon>Desulfovibrionia</taxon>
        <taxon>Desulfovibrionales</taxon>
        <taxon>Desulfovibrionaceae</taxon>
        <taxon>Taurinivorans</taxon>
    </lineage>
</organism>
<feature type="domain" description="Tripartite ATP-independent periplasmic transporters DctQ component" evidence="10">
    <location>
        <begin position="20"/>
        <end position="150"/>
    </location>
</feature>
<dbReference type="Pfam" id="PF04290">
    <property type="entry name" value="DctQ"/>
    <property type="match status" value="1"/>
</dbReference>
<keyword evidence="3" id="KW-1003">Cell membrane</keyword>
<gene>
    <name evidence="11" type="ORF">JBF11_08255</name>
</gene>
<dbReference type="RefSeq" id="WP_334315007.1">
    <property type="nucleotide sequence ID" value="NZ_CP065938.1"/>
</dbReference>
<name>A0ABY5XZV2_9BACT</name>
<evidence type="ECO:0000256" key="6">
    <source>
        <dbReference type="ARBA" id="ARBA00022989"/>
    </source>
</evidence>
<dbReference type="InterPro" id="IPR055348">
    <property type="entry name" value="DctQ"/>
</dbReference>
<feature type="transmembrane region" description="Helical" evidence="9">
    <location>
        <begin position="83"/>
        <end position="105"/>
    </location>
</feature>
<accession>A0ABY5XZV2</accession>
<evidence type="ECO:0000259" key="10">
    <source>
        <dbReference type="Pfam" id="PF04290"/>
    </source>
</evidence>
<evidence type="ECO:0000256" key="1">
    <source>
        <dbReference type="ARBA" id="ARBA00004429"/>
    </source>
</evidence>
<feature type="transmembrane region" description="Helical" evidence="9">
    <location>
        <begin position="46"/>
        <end position="62"/>
    </location>
</feature>
<comment type="similarity">
    <text evidence="8">Belongs to the TRAP transporter small permease family.</text>
</comment>
<dbReference type="InterPro" id="IPR007387">
    <property type="entry name" value="TRAP_DctQ"/>
</dbReference>
<keyword evidence="6 9" id="KW-1133">Transmembrane helix</keyword>
<evidence type="ECO:0000256" key="5">
    <source>
        <dbReference type="ARBA" id="ARBA00022692"/>
    </source>
</evidence>